<feature type="region of interest" description="SAM motif I" evidence="4">
    <location>
        <begin position="45"/>
        <end position="54"/>
    </location>
</feature>
<dbReference type="InterPro" id="IPR029063">
    <property type="entry name" value="SAM-dependent_MTases_sf"/>
</dbReference>
<comment type="similarity">
    <text evidence="4">Belongs to the class I-like SAM-binding methyltransferase superfamily. gTMT family.</text>
</comment>
<dbReference type="InterPro" id="IPR025774">
    <property type="entry name" value="PiNMT-like"/>
</dbReference>
<keyword evidence="1 4" id="KW-0489">Methyltransferase</keyword>
<keyword evidence="3 4" id="KW-0949">S-adenosyl-L-methionine</keyword>
<evidence type="ECO:0000313" key="5">
    <source>
        <dbReference type="EnsemblPlants" id="OBART02G29170.1"/>
    </source>
</evidence>
<dbReference type="PANTHER" id="PTHR43591:SF81">
    <property type="entry name" value="MAGNESIUM PROTOPORPHYRIN IX METHYLTRANSFERASE, CHLOROPLASTIC-RELATED"/>
    <property type="match status" value="1"/>
</dbReference>
<dbReference type="Gramene" id="OBART02G29170.1">
    <property type="protein sequence ID" value="OBART02G29170.1"/>
    <property type="gene ID" value="OBART02G29170"/>
</dbReference>
<dbReference type="PROSITE" id="PS51581">
    <property type="entry name" value="SAM_GTMT"/>
    <property type="match status" value="1"/>
</dbReference>
<feature type="region of interest" description="SAM motif III" evidence="4">
    <location>
        <begin position="100"/>
        <end position="109"/>
    </location>
</feature>
<dbReference type="PANTHER" id="PTHR43591">
    <property type="entry name" value="METHYLTRANSFERASE"/>
    <property type="match status" value="1"/>
</dbReference>
<reference evidence="5" key="2">
    <citation type="submission" date="2015-03" db="UniProtKB">
        <authorList>
            <consortium name="EnsemblPlants"/>
        </authorList>
    </citation>
    <scope>IDENTIFICATION</scope>
</reference>
<keyword evidence="6" id="KW-1185">Reference proteome</keyword>
<name>A0A0D3F9C8_9ORYZ</name>
<keyword evidence="2 4" id="KW-0808">Transferase</keyword>
<organism evidence="5">
    <name type="scientific">Oryza barthii</name>
    <dbReference type="NCBI Taxonomy" id="65489"/>
    <lineage>
        <taxon>Eukaryota</taxon>
        <taxon>Viridiplantae</taxon>
        <taxon>Streptophyta</taxon>
        <taxon>Embryophyta</taxon>
        <taxon>Tracheophyta</taxon>
        <taxon>Spermatophyta</taxon>
        <taxon>Magnoliopsida</taxon>
        <taxon>Liliopsida</taxon>
        <taxon>Poales</taxon>
        <taxon>Poaceae</taxon>
        <taxon>BOP clade</taxon>
        <taxon>Oryzoideae</taxon>
        <taxon>Oryzeae</taxon>
        <taxon>Oryzinae</taxon>
        <taxon>Oryza</taxon>
    </lineage>
</organism>
<dbReference type="GO" id="GO:0008168">
    <property type="term" value="F:methyltransferase activity"/>
    <property type="evidence" value="ECO:0007669"/>
    <property type="project" value="UniProtKB-KW"/>
</dbReference>
<dbReference type="GO" id="GO:0032259">
    <property type="term" value="P:methylation"/>
    <property type="evidence" value="ECO:0007669"/>
    <property type="project" value="UniProtKB-UniRule"/>
</dbReference>
<dbReference type="Proteomes" id="UP000026960">
    <property type="component" value="Chromosome 2"/>
</dbReference>
<evidence type="ECO:0000313" key="6">
    <source>
        <dbReference type="Proteomes" id="UP000026960"/>
    </source>
</evidence>
<dbReference type="eggNOG" id="KOG1269">
    <property type="taxonomic scope" value="Eukaryota"/>
</dbReference>
<evidence type="ECO:0000256" key="1">
    <source>
        <dbReference type="ARBA" id="ARBA00022603"/>
    </source>
</evidence>
<dbReference type="Gene3D" id="3.40.50.150">
    <property type="entry name" value="Vaccinia Virus protein VP39"/>
    <property type="match status" value="2"/>
</dbReference>
<dbReference type="CDD" id="cd02440">
    <property type="entry name" value="AdoMet_MTases"/>
    <property type="match status" value="1"/>
</dbReference>
<dbReference type="EnsemblPlants" id="OBART02G29170.1">
    <property type="protein sequence ID" value="OBART02G29170.1"/>
    <property type="gene ID" value="OBART02G29170"/>
</dbReference>
<reference evidence="5" key="1">
    <citation type="journal article" date="2009" name="Rice">
        <title>De Novo Next Generation Sequencing of Plant Genomes.</title>
        <authorList>
            <person name="Rounsley S."/>
            <person name="Marri P.R."/>
            <person name="Yu Y."/>
            <person name="He R."/>
            <person name="Sisneros N."/>
            <person name="Goicoechea J.L."/>
            <person name="Lee S.J."/>
            <person name="Angelova A."/>
            <person name="Kudrna D."/>
            <person name="Luo M."/>
            <person name="Affourtit J."/>
            <person name="Desany B."/>
            <person name="Knight J."/>
            <person name="Niazi F."/>
            <person name="Egholm M."/>
            <person name="Wing R.A."/>
        </authorList>
    </citation>
    <scope>NUCLEOTIDE SEQUENCE [LARGE SCALE GENOMIC DNA]</scope>
    <source>
        <strain evidence="5">cv. IRGC 105608</strain>
    </source>
</reference>
<dbReference type="Pfam" id="PF02353">
    <property type="entry name" value="CMAS"/>
    <property type="match status" value="1"/>
</dbReference>
<evidence type="ECO:0000256" key="2">
    <source>
        <dbReference type="ARBA" id="ARBA00022679"/>
    </source>
</evidence>
<accession>A0A0D3F9C8</accession>
<dbReference type="HOGENOM" id="CLU_039068_0_0_1"/>
<evidence type="ECO:0000256" key="3">
    <source>
        <dbReference type="ARBA" id="ARBA00022691"/>
    </source>
</evidence>
<protein>
    <recommendedName>
        <fullName evidence="7">Methyltransferase type 11 domain-containing protein</fullName>
    </recommendedName>
</protein>
<dbReference type="PaxDb" id="65489-OBART02G29170.1"/>
<dbReference type="SUPFAM" id="SSF53335">
    <property type="entry name" value="S-adenosyl-L-methionine-dependent methyltransferases"/>
    <property type="match status" value="1"/>
</dbReference>
<evidence type="ECO:0008006" key="7">
    <source>
        <dbReference type="Google" id="ProtNLM"/>
    </source>
</evidence>
<dbReference type="STRING" id="65489.A0A0D3F9C8"/>
<sequence>MHHGFYDAGEAASMSDHRRAQIRMIEESLAFAAVPDDTEKKPKSVVDVGCGIGGSSRYLANKYGAQCYGITLSPVQAKRGNALAAEQGLSDKFVSELARVAAPGARIIIVTWCHRNLEPSEESLKPDELNLLKRICDAYYLPDWCSPSDYVKIAESLSLEDIRTADWSENVAPFWPAVIKSALTWKGLTSLLRSGWKTIRGAMVMPLMIEGYKKGLIKFTIITCRKPETTR</sequence>
<comment type="caution">
    <text evidence="4">Lacks conserved residue(s) required for the propagation of feature annotation.</text>
</comment>
<dbReference type="AlphaFoldDB" id="A0A0D3F9C8"/>
<evidence type="ECO:0000256" key="4">
    <source>
        <dbReference type="PROSITE-ProRule" id="PRU00914"/>
    </source>
</evidence>
<proteinExistence type="inferred from homology"/>